<organism evidence="6 7">
    <name type="scientific">Streptomyces lucensis JCM 4490</name>
    <dbReference type="NCBI Taxonomy" id="1306176"/>
    <lineage>
        <taxon>Bacteria</taxon>
        <taxon>Bacillati</taxon>
        <taxon>Actinomycetota</taxon>
        <taxon>Actinomycetes</taxon>
        <taxon>Kitasatosporales</taxon>
        <taxon>Streptomycetaceae</taxon>
        <taxon>Streptomyces</taxon>
    </lineage>
</organism>
<evidence type="ECO:0000256" key="1">
    <source>
        <dbReference type="ARBA" id="ARBA00022741"/>
    </source>
</evidence>
<accession>A0A918MSD6</accession>
<dbReference type="EMBL" id="BMUE01000008">
    <property type="protein sequence ID" value="GGW59377.1"/>
    <property type="molecule type" value="Genomic_DNA"/>
</dbReference>
<dbReference type="GO" id="GO:0005524">
    <property type="term" value="F:ATP binding"/>
    <property type="evidence" value="ECO:0007669"/>
    <property type="project" value="UniProtKB-KW"/>
</dbReference>
<protein>
    <recommendedName>
        <fullName evidence="5">Protein kinase domain-containing protein</fullName>
    </recommendedName>
</protein>
<evidence type="ECO:0000313" key="6">
    <source>
        <dbReference type="EMBL" id="GGW59377.1"/>
    </source>
</evidence>
<comment type="caution">
    <text evidence="6">The sequence shown here is derived from an EMBL/GenBank/DDBJ whole genome shotgun (WGS) entry which is preliminary data.</text>
</comment>
<dbReference type="AlphaFoldDB" id="A0A918MSD6"/>
<dbReference type="InterPro" id="IPR000719">
    <property type="entry name" value="Prot_kinase_dom"/>
</dbReference>
<dbReference type="GO" id="GO:0004674">
    <property type="term" value="F:protein serine/threonine kinase activity"/>
    <property type="evidence" value="ECO:0007669"/>
    <property type="project" value="TreeGrafter"/>
</dbReference>
<dbReference type="Proteomes" id="UP000620224">
    <property type="component" value="Unassembled WGS sequence"/>
</dbReference>
<dbReference type="PANTHER" id="PTHR24346:SF30">
    <property type="entry name" value="MATERNAL EMBRYONIC LEUCINE ZIPPER KINASE"/>
    <property type="match status" value="1"/>
</dbReference>
<evidence type="ECO:0000313" key="7">
    <source>
        <dbReference type="Proteomes" id="UP000620224"/>
    </source>
</evidence>
<dbReference type="PROSITE" id="PS50011">
    <property type="entry name" value="PROTEIN_KINASE_DOM"/>
    <property type="match status" value="1"/>
</dbReference>
<feature type="region of interest" description="Disordered" evidence="3">
    <location>
        <begin position="260"/>
        <end position="283"/>
    </location>
</feature>
<reference evidence="6" key="2">
    <citation type="submission" date="2020-09" db="EMBL/GenBank/DDBJ databases">
        <authorList>
            <person name="Sun Q."/>
            <person name="Ohkuma M."/>
        </authorList>
    </citation>
    <scope>NUCLEOTIDE SEQUENCE</scope>
    <source>
        <strain evidence="6">JCM 4490</strain>
    </source>
</reference>
<keyword evidence="1" id="KW-0547">Nucleotide-binding</keyword>
<keyword evidence="7" id="KW-1185">Reference proteome</keyword>
<sequence length="411" mass="44427">MQRMEPGRVLGGRYRLRVQVGSGRYGRVWRAHDEVGREVTVEELGEVGTPETARVARALRETPALLGHRYVAPVEDVVEADGVLWAVIPVLHAPSLADLLAEHGPLPRAQVRDVARAALDALDAMHAAGITHGDVQPASIRSDHGRWLLVPRIGTLAREDTQSTWHDADSEADYIAPELLHGARRTPSSDLYSLGATLYHLVFGHAPFHRDSVIATLSAVAREEPPPLDGIGGLGRLIEGLLNKNPERRLTAAEARQMLGDAENEPPRRSPDRMAGPAPSAARRGPVNYPVGMAGWALAVLLAVALASARAMVSGADLVDFLATVLPWAIFVLGICVLAVQARAALARRSAPDVPVWQWYVRSLAPPAPWTDEERDRRRAAAERSVEHALLTADRRVAAASPDRGRGTTDV</sequence>
<dbReference type="GO" id="GO:0035556">
    <property type="term" value="P:intracellular signal transduction"/>
    <property type="evidence" value="ECO:0007669"/>
    <property type="project" value="TreeGrafter"/>
</dbReference>
<dbReference type="Gene3D" id="3.30.200.20">
    <property type="entry name" value="Phosphorylase Kinase, domain 1"/>
    <property type="match status" value="1"/>
</dbReference>
<evidence type="ECO:0000256" key="4">
    <source>
        <dbReference type="SAM" id="Phobius"/>
    </source>
</evidence>
<dbReference type="InterPro" id="IPR011009">
    <property type="entry name" value="Kinase-like_dom_sf"/>
</dbReference>
<dbReference type="CDD" id="cd14014">
    <property type="entry name" value="STKc_PknB_like"/>
    <property type="match status" value="1"/>
</dbReference>
<feature type="transmembrane region" description="Helical" evidence="4">
    <location>
        <begin position="289"/>
        <end position="309"/>
    </location>
</feature>
<name>A0A918MSD6_9ACTN</name>
<dbReference type="GO" id="GO:0005737">
    <property type="term" value="C:cytoplasm"/>
    <property type="evidence" value="ECO:0007669"/>
    <property type="project" value="TreeGrafter"/>
</dbReference>
<gene>
    <name evidence="6" type="ORF">GCM10010503_40700</name>
</gene>
<dbReference type="PANTHER" id="PTHR24346">
    <property type="entry name" value="MAP/MICROTUBULE AFFINITY-REGULATING KINASE"/>
    <property type="match status" value="1"/>
</dbReference>
<reference evidence="6" key="1">
    <citation type="journal article" date="2014" name="Int. J. Syst. Evol. Microbiol.">
        <title>Complete genome sequence of Corynebacterium casei LMG S-19264T (=DSM 44701T), isolated from a smear-ripened cheese.</title>
        <authorList>
            <consortium name="US DOE Joint Genome Institute (JGI-PGF)"/>
            <person name="Walter F."/>
            <person name="Albersmeier A."/>
            <person name="Kalinowski J."/>
            <person name="Ruckert C."/>
        </authorList>
    </citation>
    <scope>NUCLEOTIDE SEQUENCE</scope>
    <source>
        <strain evidence="6">JCM 4490</strain>
    </source>
</reference>
<evidence type="ECO:0000256" key="3">
    <source>
        <dbReference type="SAM" id="MobiDB-lite"/>
    </source>
</evidence>
<evidence type="ECO:0000256" key="2">
    <source>
        <dbReference type="ARBA" id="ARBA00022840"/>
    </source>
</evidence>
<dbReference type="Gene3D" id="1.10.510.10">
    <property type="entry name" value="Transferase(Phosphotransferase) domain 1"/>
    <property type="match status" value="1"/>
</dbReference>
<feature type="transmembrane region" description="Helical" evidence="4">
    <location>
        <begin position="321"/>
        <end position="340"/>
    </location>
</feature>
<keyword evidence="4" id="KW-0472">Membrane</keyword>
<evidence type="ECO:0000259" key="5">
    <source>
        <dbReference type="PROSITE" id="PS50011"/>
    </source>
</evidence>
<dbReference type="Pfam" id="PF00069">
    <property type="entry name" value="Pkinase"/>
    <property type="match status" value="1"/>
</dbReference>
<dbReference type="SUPFAM" id="SSF56112">
    <property type="entry name" value="Protein kinase-like (PK-like)"/>
    <property type="match status" value="1"/>
</dbReference>
<feature type="domain" description="Protein kinase" evidence="5">
    <location>
        <begin position="14"/>
        <end position="259"/>
    </location>
</feature>
<keyword evidence="4" id="KW-1133">Transmembrane helix</keyword>
<keyword evidence="4" id="KW-0812">Transmembrane</keyword>
<proteinExistence type="predicted"/>
<dbReference type="SMART" id="SM00220">
    <property type="entry name" value="S_TKc"/>
    <property type="match status" value="1"/>
</dbReference>
<keyword evidence="2" id="KW-0067">ATP-binding</keyword>